<keyword evidence="2" id="KW-1185">Reference proteome</keyword>
<evidence type="ECO:0008006" key="3">
    <source>
        <dbReference type="Google" id="ProtNLM"/>
    </source>
</evidence>
<name>T2GFE9_MEGG1</name>
<proteinExistence type="predicted"/>
<reference evidence="2" key="2">
    <citation type="submission" date="2013-07" db="EMBL/GenBank/DDBJ databases">
        <authorList>
            <person name="Morais-Silva F.O."/>
            <person name="Rezende A.M."/>
            <person name="Pimentel C."/>
            <person name="Resende D.M."/>
            <person name="Santos C.I."/>
            <person name="Clemente C."/>
            <person name="de Oliveira L.M."/>
            <person name="da Silva S.M."/>
            <person name="Costa D.A."/>
            <person name="Varela-Raposo A."/>
            <person name="Horacio E.C.A."/>
            <person name="Matos M."/>
            <person name="Flores O."/>
            <person name="Ruiz J.C."/>
            <person name="Rodrigues-Pousada C."/>
        </authorList>
    </citation>
    <scope>NUCLEOTIDE SEQUENCE [LARGE SCALE GENOMIC DNA]</scope>
    <source>
        <strain evidence="2">ATCC 19364 / DSM 1382 / NCIMB 9332 / VKM B-1759</strain>
    </source>
</reference>
<dbReference type="Proteomes" id="UP000016587">
    <property type="component" value="Chromosome"/>
</dbReference>
<dbReference type="Pfam" id="PF13704">
    <property type="entry name" value="Glyco_tranf_2_4"/>
    <property type="match status" value="1"/>
</dbReference>
<protein>
    <recommendedName>
        <fullName evidence="3">Glycosyl transferase family 2</fullName>
    </recommendedName>
</protein>
<dbReference type="RefSeq" id="WP_021762129.1">
    <property type="nucleotide sequence ID" value="NC_022444.1"/>
</dbReference>
<sequence>MKLVAQVIAGNSAHDLIGCFAHHRSMGVDAFIVCHWHSDDNTPELLQTLEREHADITVVQLPGNLEQILDAERATLDLARRKYDADWIIRIDSDERWLVQRGSLKEAVAKETQTASITAPRYNIVWPTPEAAAQADISSTMALRELPLAVFPVTIDPAERSTLGGIPWVLTRVGPKCCMRACESLDFNVGGHAVINRVNKQGIPTSVATDIVIAHIAFTTLARFEIKMRAVSMIVDAAPANRNPNLGWHWVRLAEIFKQGPAAVEAEWRRQFMTPEAAEQLVGREVVVPGDRVFELARTLA</sequence>
<evidence type="ECO:0000313" key="2">
    <source>
        <dbReference type="Proteomes" id="UP000016587"/>
    </source>
</evidence>
<dbReference type="KEGG" id="dgg:DGI_3324"/>
<dbReference type="EMBL" id="CP006585">
    <property type="protein sequence ID" value="AGW15018.1"/>
    <property type="molecule type" value="Genomic_DNA"/>
</dbReference>
<dbReference type="InterPro" id="IPR029044">
    <property type="entry name" value="Nucleotide-diphossugar_trans"/>
</dbReference>
<dbReference type="STRING" id="1121448.DGI_3324"/>
<dbReference type="OrthoDB" id="565316at2"/>
<accession>T2GFE9</accession>
<dbReference type="AlphaFoldDB" id="T2GFE9"/>
<dbReference type="HOGENOM" id="CLU_923550_0_0_7"/>
<organism evidence="1 2">
    <name type="scientific">Megalodesulfovibrio gigas (strain ATCC 19364 / DSM 1382 / NCIMB 9332 / VKM B-1759)</name>
    <name type="common">Desulfovibrio gigas</name>
    <dbReference type="NCBI Taxonomy" id="1121448"/>
    <lineage>
        <taxon>Bacteria</taxon>
        <taxon>Pseudomonadati</taxon>
        <taxon>Thermodesulfobacteriota</taxon>
        <taxon>Desulfovibrionia</taxon>
        <taxon>Desulfovibrionales</taxon>
        <taxon>Desulfovibrionaceae</taxon>
        <taxon>Megalodesulfovibrio</taxon>
    </lineage>
</organism>
<gene>
    <name evidence="1" type="ORF">DGI_3324</name>
</gene>
<evidence type="ECO:0000313" key="1">
    <source>
        <dbReference type="EMBL" id="AGW15018.1"/>
    </source>
</evidence>
<dbReference type="SUPFAM" id="SSF53448">
    <property type="entry name" value="Nucleotide-diphospho-sugar transferases"/>
    <property type="match status" value="1"/>
</dbReference>
<dbReference type="PATRIC" id="fig|1121448.10.peg.3277"/>
<dbReference type="eggNOG" id="COG0463">
    <property type="taxonomic scope" value="Bacteria"/>
</dbReference>
<reference evidence="1 2" key="1">
    <citation type="journal article" date="2013" name="J. Bacteriol.">
        <title>Roles of HynAB and Ech, the only two hydrogenases found in the model sulfate reducer Desulfovibrio gigas.</title>
        <authorList>
            <person name="Morais-Silva F.O."/>
            <person name="Santos C.I."/>
            <person name="Rodrigues R."/>
            <person name="Pereira I.A."/>
            <person name="Rodrigues-Pousada C."/>
        </authorList>
    </citation>
    <scope>NUCLEOTIDE SEQUENCE [LARGE SCALE GENOMIC DNA]</scope>
    <source>
        <strain evidence="2">ATCC 19364 / DSM 1382 / NCIMB 9332 / VKM B-1759</strain>
    </source>
</reference>